<evidence type="ECO:0000256" key="1">
    <source>
        <dbReference type="SAM" id="Phobius"/>
    </source>
</evidence>
<dbReference type="OMA" id="HGNILIM"/>
<accession>A0A553N6S5</accession>
<proteinExistence type="predicted"/>
<dbReference type="Proteomes" id="UP000318571">
    <property type="component" value="Chromosome 8"/>
</dbReference>
<feature type="transmembrane region" description="Helical" evidence="1">
    <location>
        <begin position="123"/>
        <end position="149"/>
    </location>
</feature>
<keyword evidence="1" id="KW-1133">Transmembrane helix</keyword>
<evidence type="ECO:0000313" key="2">
    <source>
        <dbReference type="EMBL" id="TRY61145.1"/>
    </source>
</evidence>
<evidence type="ECO:0000313" key="3">
    <source>
        <dbReference type="Proteomes" id="UP000318571"/>
    </source>
</evidence>
<reference evidence="2 3" key="1">
    <citation type="journal article" date="2018" name="Nat. Ecol. Evol.">
        <title>Genomic signatures of mitonuclear coevolution across populations of Tigriopus californicus.</title>
        <authorList>
            <person name="Barreto F.S."/>
            <person name="Watson E.T."/>
            <person name="Lima T.G."/>
            <person name="Willett C.S."/>
            <person name="Edmands S."/>
            <person name="Li W."/>
            <person name="Burton R.S."/>
        </authorList>
    </citation>
    <scope>NUCLEOTIDE SEQUENCE [LARGE SCALE GENOMIC DNA]</scope>
    <source>
        <strain evidence="2 3">San Diego</strain>
    </source>
</reference>
<dbReference type="AlphaFoldDB" id="A0A553N6S5"/>
<gene>
    <name evidence="2" type="ORF">TCAL_17237</name>
</gene>
<organism evidence="2 3">
    <name type="scientific">Tigriopus californicus</name>
    <name type="common">Marine copepod</name>
    <dbReference type="NCBI Taxonomy" id="6832"/>
    <lineage>
        <taxon>Eukaryota</taxon>
        <taxon>Metazoa</taxon>
        <taxon>Ecdysozoa</taxon>
        <taxon>Arthropoda</taxon>
        <taxon>Crustacea</taxon>
        <taxon>Multicrustacea</taxon>
        <taxon>Hexanauplia</taxon>
        <taxon>Copepoda</taxon>
        <taxon>Harpacticoida</taxon>
        <taxon>Harpacticidae</taxon>
        <taxon>Tigriopus</taxon>
    </lineage>
</organism>
<protein>
    <submittedName>
        <fullName evidence="2">Uncharacterized protein</fullName>
    </submittedName>
</protein>
<keyword evidence="1" id="KW-0812">Transmembrane</keyword>
<keyword evidence="3" id="KW-1185">Reference proteome</keyword>
<keyword evidence="1" id="KW-0472">Membrane</keyword>
<sequence>MGFTFGLIFAPWIDTYGVPQWPTPEMQARGQLRTLIGGALIATPSGAGVAMSILGGNSGSLVGVAISASLLPPAVNCGLLWAVSFVGAVSGESYLVGYRLESDLNSTLPIYTPAYSDNLVKEAALLGIVSFTLTVVNIVCIIFTGIGILKLKEVTPDKIPQSFSNFWKEDVKVHREFNQSVGKDDPPNPTLLEEAREVLGIGKDEASTALEGNFLLSVIEKAQHESDFLNIRDRVAHPPVADGVPNDVHGNILIMEDQNLPPNATINQINQEELADQAKIIIAANREFHRFLNHYKAL</sequence>
<feature type="transmembrane region" description="Helical" evidence="1">
    <location>
        <begin position="35"/>
        <end position="54"/>
    </location>
</feature>
<feature type="transmembrane region" description="Helical" evidence="1">
    <location>
        <begin position="61"/>
        <end position="83"/>
    </location>
</feature>
<dbReference type="Pfam" id="PF04087">
    <property type="entry name" value="DUF389"/>
    <property type="match status" value="1"/>
</dbReference>
<dbReference type="PANTHER" id="PTHR20992:SF9">
    <property type="entry name" value="AT15442P-RELATED"/>
    <property type="match status" value="1"/>
</dbReference>
<dbReference type="EMBL" id="VCGU01000459">
    <property type="protein sequence ID" value="TRY61145.1"/>
    <property type="molecule type" value="Genomic_DNA"/>
</dbReference>
<name>A0A553N6S5_TIGCA</name>
<comment type="caution">
    <text evidence="2">The sequence shown here is derived from an EMBL/GenBank/DDBJ whole genome shotgun (WGS) entry which is preliminary data.</text>
</comment>
<dbReference type="InterPro" id="IPR005240">
    <property type="entry name" value="DUF389"/>
</dbReference>
<dbReference type="PANTHER" id="PTHR20992">
    <property type="entry name" value="AT15442P-RELATED"/>
    <property type="match status" value="1"/>
</dbReference>